<dbReference type="EMBL" id="LDJM01000022">
    <property type="protein sequence ID" value="KRG76583.1"/>
    <property type="molecule type" value="Genomic_DNA"/>
</dbReference>
<evidence type="ECO:0000313" key="1">
    <source>
        <dbReference type="EMBL" id="KRG76583.1"/>
    </source>
</evidence>
<reference evidence="1 2" key="1">
    <citation type="submission" date="2015-05" db="EMBL/GenBank/DDBJ databases">
        <title>Genome sequencing and analysis of members of genus Stenotrophomonas.</title>
        <authorList>
            <person name="Patil P.P."/>
            <person name="Midha S."/>
            <person name="Patil P.B."/>
        </authorList>
    </citation>
    <scope>NUCLEOTIDE SEQUENCE [LARGE SCALE GENOMIC DNA]</scope>
    <source>
        <strain evidence="1 2">DSM 24757</strain>
    </source>
</reference>
<gene>
    <name evidence="1" type="ORF">ABB30_09700</name>
</gene>
<name>A0A0R0DE70_9GAMM</name>
<accession>A0A0R0DE70</accession>
<keyword evidence="2" id="KW-1185">Reference proteome</keyword>
<comment type="caution">
    <text evidence="1">The sequence shown here is derived from an EMBL/GenBank/DDBJ whole genome shotgun (WGS) entry which is preliminary data.</text>
</comment>
<organism evidence="1 2">
    <name type="scientific">Stenotrophomonas ginsengisoli</name>
    <dbReference type="NCBI Taxonomy" id="336566"/>
    <lineage>
        <taxon>Bacteria</taxon>
        <taxon>Pseudomonadati</taxon>
        <taxon>Pseudomonadota</taxon>
        <taxon>Gammaproteobacteria</taxon>
        <taxon>Lysobacterales</taxon>
        <taxon>Lysobacteraceae</taxon>
        <taxon>Stenotrophomonas</taxon>
    </lineage>
</organism>
<proteinExistence type="predicted"/>
<dbReference type="Proteomes" id="UP000050956">
    <property type="component" value="Unassembled WGS sequence"/>
</dbReference>
<sequence length="60" mass="5865">MAESVAVGAAVCVAASGAAGVEGVSAVQAANTAEILRLSASRRFDIGGMAGVLIKNSEQM</sequence>
<dbReference type="AlphaFoldDB" id="A0A0R0DE70"/>
<protein>
    <submittedName>
        <fullName evidence="1">Uncharacterized protein</fullName>
    </submittedName>
</protein>
<evidence type="ECO:0000313" key="2">
    <source>
        <dbReference type="Proteomes" id="UP000050956"/>
    </source>
</evidence>
<dbReference type="STRING" id="336566.ABB30_09700"/>
<dbReference type="PATRIC" id="fig|336566.3.peg.1359"/>